<evidence type="ECO:0000313" key="2">
    <source>
        <dbReference type="EMBL" id="CAL5066827.1"/>
    </source>
</evidence>
<name>A0ABC9EZ46_9POAL</name>
<evidence type="ECO:0000259" key="1">
    <source>
        <dbReference type="Pfam" id="PF23635"/>
    </source>
</evidence>
<dbReference type="Pfam" id="PF23635">
    <property type="entry name" value="Beta-prop_AT5G49610-like"/>
    <property type="match status" value="1"/>
</dbReference>
<dbReference type="InterPro" id="IPR011043">
    <property type="entry name" value="Gal_Oxase/kelch_b-propeller"/>
</dbReference>
<reference evidence="2" key="1">
    <citation type="submission" date="2024-10" db="EMBL/GenBank/DDBJ databases">
        <authorList>
            <person name="Ryan C."/>
        </authorList>
    </citation>
    <scope>NUCLEOTIDE SEQUENCE [LARGE SCALE GENOMIC DNA]</scope>
</reference>
<dbReference type="SUPFAM" id="SSF50965">
    <property type="entry name" value="Galactose oxidase, central domain"/>
    <property type="match status" value="1"/>
</dbReference>
<keyword evidence="3" id="KW-1185">Reference proteome</keyword>
<dbReference type="Proteomes" id="UP001497457">
    <property type="component" value="Chromosome 5rd"/>
</dbReference>
<dbReference type="InterPro" id="IPR036047">
    <property type="entry name" value="F-box-like_dom_sf"/>
</dbReference>
<feature type="domain" description="F-box protein AT5G49610-like beta-propeller" evidence="1">
    <location>
        <begin position="106"/>
        <end position="362"/>
    </location>
</feature>
<dbReference type="AlphaFoldDB" id="A0ABC9EZ46"/>
<accession>A0ABC9EZ46</accession>
<protein>
    <recommendedName>
        <fullName evidence="1">F-box protein AT5G49610-like beta-propeller domain-containing protein</fullName>
    </recommendedName>
</protein>
<dbReference type="EMBL" id="OZ075115">
    <property type="protein sequence ID" value="CAL5066827.1"/>
    <property type="molecule type" value="Genomic_DNA"/>
</dbReference>
<organism evidence="2 3">
    <name type="scientific">Urochloa decumbens</name>
    <dbReference type="NCBI Taxonomy" id="240449"/>
    <lineage>
        <taxon>Eukaryota</taxon>
        <taxon>Viridiplantae</taxon>
        <taxon>Streptophyta</taxon>
        <taxon>Embryophyta</taxon>
        <taxon>Tracheophyta</taxon>
        <taxon>Spermatophyta</taxon>
        <taxon>Magnoliopsida</taxon>
        <taxon>Liliopsida</taxon>
        <taxon>Poales</taxon>
        <taxon>Poaceae</taxon>
        <taxon>PACMAD clade</taxon>
        <taxon>Panicoideae</taxon>
        <taxon>Panicodae</taxon>
        <taxon>Paniceae</taxon>
        <taxon>Melinidinae</taxon>
        <taxon>Urochloa</taxon>
    </lineage>
</organism>
<dbReference type="InterPro" id="IPR056594">
    <property type="entry name" value="AT5G49610-like_b-prop"/>
</dbReference>
<gene>
    <name evidence="2" type="ORF">URODEC1_LOCUS100656</name>
</gene>
<sequence length="372" mass="40665">MSPPPPLRRPPAPLELMEEILGEILLRIPPEEPAHLARAALVSKPWLRVVSDPAFRRGYRELHRKPPLLGFVHNLYDEGPIPRFVSTVASPCSSPPPLGCRTWWALDSRHGRVLIHRHGPSDLVVWDPTTGDQQHLPLPPYPHAYYTGAVLCAKAGCDHLDCTGGPFLVVFVGTEDEEGSTWASMYSSETGGWSAMAIADLSASTAVDLHSYIEAKPSALIGDALYFTLELGKAVLKYDLAERSLTTVYAPETDGEMETGIFMAAEDGGLGFASIEGDNLHLWSWTGDGNTAGWKRCRVIRLQGLLPDRDPLFSHEVIGFAEGLDIIFLETPKAGVFTIDLNSEKSRKVGETGGYYAVLPYMSFCGPGQRAN</sequence>
<dbReference type="PANTHER" id="PTHR32133:SF374">
    <property type="entry name" value="F-BOX DOMAIN-CONTAINING PROTEIN"/>
    <property type="match status" value="1"/>
</dbReference>
<proteinExistence type="predicted"/>
<evidence type="ECO:0000313" key="3">
    <source>
        <dbReference type="Proteomes" id="UP001497457"/>
    </source>
</evidence>
<dbReference type="PANTHER" id="PTHR32133">
    <property type="entry name" value="OS07G0120400 PROTEIN"/>
    <property type="match status" value="1"/>
</dbReference>
<dbReference type="SUPFAM" id="SSF81383">
    <property type="entry name" value="F-box domain"/>
    <property type="match status" value="1"/>
</dbReference>